<dbReference type="InterPro" id="IPR018480">
    <property type="entry name" value="PNAcMuramoyl-5peptid_Trfase_CS"/>
</dbReference>
<evidence type="ECO:0000256" key="2">
    <source>
        <dbReference type="ARBA" id="ARBA00005583"/>
    </source>
</evidence>
<keyword evidence="5 7" id="KW-1133">Transmembrane helix</keyword>
<comment type="subcellular location">
    <subcellularLocation>
        <location evidence="1">Membrane</location>
        <topology evidence="1">Multi-pass membrane protein</topology>
    </subcellularLocation>
</comment>
<proteinExistence type="inferred from homology"/>
<comment type="caution">
    <text evidence="8">The sequence shown here is derived from an EMBL/GenBank/DDBJ whole genome shotgun (WGS) entry which is preliminary data.</text>
</comment>
<dbReference type="GO" id="GO:0044038">
    <property type="term" value="P:cell wall macromolecule biosynthetic process"/>
    <property type="evidence" value="ECO:0007669"/>
    <property type="project" value="TreeGrafter"/>
</dbReference>
<evidence type="ECO:0000256" key="6">
    <source>
        <dbReference type="ARBA" id="ARBA00023136"/>
    </source>
</evidence>
<name>A0A645BNT5_9ZZZZ</name>
<dbReference type="AlphaFoldDB" id="A0A645BNT5"/>
<evidence type="ECO:0000256" key="3">
    <source>
        <dbReference type="ARBA" id="ARBA00022679"/>
    </source>
</evidence>
<feature type="transmembrane region" description="Helical" evidence="7">
    <location>
        <begin position="173"/>
        <end position="191"/>
    </location>
</feature>
<accession>A0A645BNT5</accession>
<feature type="transmembrane region" description="Helical" evidence="7">
    <location>
        <begin position="48"/>
        <end position="70"/>
    </location>
</feature>
<dbReference type="HAMAP" id="MF_00038">
    <property type="entry name" value="MraY"/>
    <property type="match status" value="1"/>
</dbReference>
<evidence type="ECO:0000256" key="1">
    <source>
        <dbReference type="ARBA" id="ARBA00004141"/>
    </source>
</evidence>
<organism evidence="8">
    <name type="scientific">bioreactor metagenome</name>
    <dbReference type="NCBI Taxonomy" id="1076179"/>
    <lineage>
        <taxon>unclassified sequences</taxon>
        <taxon>metagenomes</taxon>
        <taxon>ecological metagenomes</taxon>
    </lineage>
</organism>
<feature type="transmembrane region" description="Helical" evidence="7">
    <location>
        <begin position="113"/>
        <end position="129"/>
    </location>
</feature>
<feature type="transmembrane region" description="Helical" evidence="7">
    <location>
        <begin position="6"/>
        <end position="27"/>
    </location>
</feature>
<evidence type="ECO:0000313" key="8">
    <source>
        <dbReference type="EMBL" id="MPM64903.1"/>
    </source>
</evidence>
<dbReference type="CDD" id="cd06852">
    <property type="entry name" value="GT_MraY"/>
    <property type="match status" value="1"/>
</dbReference>
<feature type="transmembrane region" description="Helical" evidence="7">
    <location>
        <begin position="76"/>
        <end position="93"/>
    </location>
</feature>
<sequence>MVSKIIYAVLLSFLLSSIIGSILIPLFKRLKLGQYIREEGPKSHLKKAETPTFGGIIFILSSIITMMFFIKQYNKEIKFVFYSLIVFGFIGFLDDFLKKIHKKNEGLTSKQKMVLLLLASTAFAIYAYYNPRIGSIIIIPFVGRIIDLRLFYIPFIIFIYVATTNSVNLTDGLDGLAASVTLLIMVFFALVAFNMGYYSLSIFCGCMSGALLGFLRFNSFPAKIIMGDTGALALGGMVATIAIILKTPLIIAIVGGIYVLEALSDLIQVISYKTIGKRVFKMAPIHHSFELSGWHEAKIVSLFSIITTILCLIGFLSF</sequence>
<dbReference type="GO" id="GO:0005886">
    <property type="term" value="C:plasma membrane"/>
    <property type="evidence" value="ECO:0007669"/>
    <property type="project" value="TreeGrafter"/>
</dbReference>
<dbReference type="PANTHER" id="PTHR22926:SF5">
    <property type="entry name" value="PHOSPHO-N-ACETYLMURAMOYL-PENTAPEPTIDE-TRANSFERASE HOMOLOG"/>
    <property type="match status" value="1"/>
</dbReference>
<evidence type="ECO:0000256" key="4">
    <source>
        <dbReference type="ARBA" id="ARBA00022692"/>
    </source>
</evidence>
<comment type="similarity">
    <text evidence="2">Belongs to the glycosyltransferase 4 family. MraY subfamily.</text>
</comment>
<evidence type="ECO:0000256" key="7">
    <source>
        <dbReference type="SAM" id="Phobius"/>
    </source>
</evidence>
<dbReference type="EC" id="2.7.8.13" evidence="8"/>
<dbReference type="InterPro" id="IPR000715">
    <property type="entry name" value="Glycosyl_transferase_4"/>
</dbReference>
<keyword evidence="3 8" id="KW-0808">Transferase</keyword>
<feature type="transmembrane region" description="Helical" evidence="7">
    <location>
        <begin position="224"/>
        <end position="244"/>
    </location>
</feature>
<keyword evidence="6 7" id="KW-0472">Membrane</keyword>
<dbReference type="GO" id="GO:0008963">
    <property type="term" value="F:phospho-N-acetylmuramoyl-pentapeptide-transferase activity"/>
    <property type="evidence" value="ECO:0007669"/>
    <property type="project" value="InterPro"/>
</dbReference>
<dbReference type="GO" id="GO:0071555">
    <property type="term" value="P:cell wall organization"/>
    <property type="evidence" value="ECO:0007669"/>
    <property type="project" value="TreeGrafter"/>
</dbReference>
<reference evidence="8" key="1">
    <citation type="submission" date="2019-08" db="EMBL/GenBank/DDBJ databases">
        <authorList>
            <person name="Kucharzyk K."/>
            <person name="Murdoch R.W."/>
            <person name="Higgins S."/>
            <person name="Loffler F."/>
        </authorList>
    </citation>
    <scope>NUCLEOTIDE SEQUENCE</scope>
</reference>
<keyword evidence="4 7" id="KW-0812">Transmembrane</keyword>
<feature type="transmembrane region" description="Helical" evidence="7">
    <location>
        <begin position="197"/>
        <end position="217"/>
    </location>
</feature>
<dbReference type="InterPro" id="IPR003524">
    <property type="entry name" value="PNAcMuramoyl-5peptid_Trfase"/>
</dbReference>
<gene>
    <name evidence="8" type="primary">mraY_32</name>
    <name evidence="8" type="ORF">SDC9_111794</name>
</gene>
<dbReference type="PROSITE" id="PS01348">
    <property type="entry name" value="MRAY_2"/>
    <property type="match status" value="1"/>
</dbReference>
<protein>
    <submittedName>
        <fullName evidence="8">Phospho-N-acetylmuramoyl-pentapeptide-transferase</fullName>
        <ecNumber evidence="8">2.7.8.13</ecNumber>
    </submittedName>
</protein>
<dbReference type="Pfam" id="PF00953">
    <property type="entry name" value="Glycos_transf_4"/>
    <property type="match status" value="1"/>
</dbReference>
<dbReference type="NCBIfam" id="TIGR00445">
    <property type="entry name" value="mraY"/>
    <property type="match status" value="1"/>
</dbReference>
<feature type="transmembrane region" description="Helical" evidence="7">
    <location>
        <begin position="299"/>
        <end position="317"/>
    </location>
</feature>
<evidence type="ECO:0000256" key="5">
    <source>
        <dbReference type="ARBA" id="ARBA00022989"/>
    </source>
</evidence>
<dbReference type="EMBL" id="VSSQ01020218">
    <property type="protein sequence ID" value="MPM64903.1"/>
    <property type="molecule type" value="Genomic_DNA"/>
</dbReference>
<dbReference type="PANTHER" id="PTHR22926">
    <property type="entry name" value="PHOSPHO-N-ACETYLMURAMOYL-PENTAPEPTIDE-TRANSFERASE"/>
    <property type="match status" value="1"/>
</dbReference>